<comment type="caution">
    <text evidence="1">The sequence shown here is derived from an EMBL/GenBank/DDBJ whole genome shotgun (WGS) entry which is preliminary data.</text>
</comment>
<dbReference type="AlphaFoldDB" id="A0A1V9XQ93"/>
<evidence type="ECO:0000313" key="1">
    <source>
        <dbReference type="EMBL" id="OQR75669.1"/>
    </source>
</evidence>
<gene>
    <name evidence="1" type="ORF">BIW11_08270</name>
</gene>
<dbReference type="Proteomes" id="UP000192247">
    <property type="component" value="Unassembled WGS sequence"/>
</dbReference>
<proteinExistence type="predicted"/>
<dbReference type="EMBL" id="MNPL01006006">
    <property type="protein sequence ID" value="OQR75669.1"/>
    <property type="molecule type" value="Genomic_DNA"/>
</dbReference>
<keyword evidence="2" id="KW-1185">Reference proteome</keyword>
<dbReference type="InParanoid" id="A0A1V9XQ93"/>
<organism evidence="1 2">
    <name type="scientific">Tropilaelaps mercedesae</name>
    <dbReference type="NCBI Taxonomy" id="418985"/>
    <lineage>
        <taxon>Eukaryota</taxon>
        <taxon>Metazoa</taxon>
        <taxon>Ecdysozoa</taxon>
        <taxon>Arthropoda</taxon>
        <taxon>Chelicerata</taxon>
        <taxon>Arachnida</taxon>
        <taxon>Acari</taxon>
        <taxon>Parasitiformes</taxon>
        <taxon>Mesostigmata</taxon>
        <taxon>Gamasina</taxon>
        <taxon>Dermanyssoidea</taxon>
        <taxon>Laelapidae</taxon>
        <taxon>Tropilaelaps</taxon>
    </lineage>
</organism>
<sequence>MLCFNRQSQDACQREQAEKATVLKKPPNLLDVIYDLSDRGTPMQIPNSSYMIQLRPYLGTELIVVHDVDHSMPHCVLRCIERSLGVPDLMSFFYLRGLKIPYTSIENTVISKVVQLRCGGSHVRKTKVIELKTLRGILLALGLTNE</sequence>
<name>A0A1V9XQ93_9ACAR</name>
<protein>
    <submittedName>
        <fullName evidence="1">Uncharacterized protein</fullName>
    </submittedName>
</protein>
<evidence type="ECO:0000313" key="2">
    <source>
        <dbReference type="Proteomes" id="UP000192247"/>
    </source>
</evidence>
<reference evidence="1 2" key="1">
    <citation type="journal article" date="2017" name="Gigascience">
        <title>Draft genome of the honey bee ectoparasitic mite, Tropilaelaps mercedesae, is shaped by the parasitic life history.</title>
        <authorList>
            <person name="Dong X."/>
            <person name="Armstrong S.D."/>
            <person name="Xia D."/>
            <person name="Makepeace B.L."/>
            <person name="Darby A.C."/>
            <person name="Kadowaki T."/>
        </authorList>
    </citation>
    <scope>NUCLEOTIDE SEQUENCE [LARGE SCALE GENOMIC DNA]</scope>
    <source>
        <strain evidence="1">Wuxi-XJTLU</strain>
    </source>
</reference>
<accession>A0A1V9XQ93</accession>